<dbReference type="EC" id="2.4.99.24" evidence="4"/>
<dbReference type="CDD" id="cd03789">
    <property type="entry name" value="GT9_LPS_heptosyltransferase"/>
    <property type="match status" value="1"/>
</dbReference>
<dbReference type="GO" id="GO:0008713">
    <property type="term" value="F:ADP-heptose-lipopolysaccharide heptosyltransferase activity"/>
    <property type="evidence" value="ECO:0007669"/>
    <property type="project" value="UniProtKB-EC"/>
</dbReference>
<dbReference type="RefSeq" id="WP_047216134.1">
    <property type="nucleotide sequence ID" value="NZ_CP011568.3"/>
</dbReference>
<reference evidence="7" key="1">
    <citation type="submission" date="2015-06" db="EMBL/GenBank/DDBJ databases">
        <authorList>
            <person name="Lim Y.L."/>
            <person name="Ee R."/>
            <person name="Yong D."/>
            <person name="How K.Y."/>
            <person name="Yin W.F."/>
            <person name="Chan K.G."/>
        </authorList>
    </citation>
    <scope>NUCLEOTIDE SEQUENCE [LARGE SCALE GENOMIC DNA]</scope>
    <source>
        <strain evidence="7">DSM 25325</strain>
    </source>
</reference>
<keyword evidence="7" id="KW-1185">Reference proteome</keyword>
<organism evidence="6 7">
    <name type="scientific">Pandoraea thiooxydans</name>
    <dbReference type="NCBI Taxonomy" id="445709"/>
    <lineage>
        <taxon>Bacteria</taxon>
        <taxon>Pseudomonadati</taxon>
        <taxon>Pseudomonadota</taxon>
        <taxon>Betaproteobacteria</taxon>
        <taxon>Burkholderiales</taxon>
        <taxon>Burkholderiaceae</taxon>
        <taxon>Pandoraea</taxon>
    </lineage>
</organism>
<accession>A0A0G3EZL4</accession>
<dbReference type="InterPro" id="IPR011910">
    <property type="entry name" value="RfaF"/>
</dbReference>
<dbReference type="SUPFAM" id="SSF53756">
    <property type="entry name" value="UDP-Glycosyltransferase/glycogen phosphorylase"/>
    <property type="match status" value="1"/>
</dbReference>
<evidence type="ECO:0000313" key="7">
    <source>
        <dbReference type="Proteomes" id="UP000036700"/>
    </source>
</evidence>
<dbReference type="InterPro" id="IPR002201">
    <property type="entry name" value="Glyco_trans_9"/>
</dbReference>
<dbReference type="GO" id="GO:0009244">
    <property type="term" value="P:lipopolysaccharide core region biosynthetic process"/>
    <property type="evidence" value="ECO:0007669"/>
    <property type="project" value="TreeGrafter"/>
</dbReference>
<dbReference type="FunFam" id="3.40.50.2000:FF:000023">
    <property type="entry name" value="ADP-heptose--LPS heptosyltransferase II"/>
    <property type="match status" value="1"/>
</dbReference>
<dbReference type="Pfam" id="PF01075">
    <property type="entry name" value="Glyco_transf_9"/>
    <property type="match status" value="1"/>
</dbReference>
<gene>
    <name evidence="6" type="ORF">ABW99_20290</name>
</gene>
<evidence type="ECO:0000256" key="4">
    <source>
        <dbReference type="ARBA" id="ARBA00044042"/>
    </source>
</evidence>
<dbReference type="PANTHER" id="PTHR30160">
    <property type="entry name" value="TETRAACYLDISACCHARIDE 4'-KINASE-RELATED"/>
    <property type="match status" value="1"/>
</dbReference>
<keyword evidence="1" id="KW-0328">Glycosyltransferase</keyword>
<protein>
    <recommendedName>
        <fullName evidence="4">lipopolysaccharide heptosyltransferase II</fullName>
        <ecNumber evidence="4">2.4.99.24</ecNumber>
    </recommendedName>
</protein>
<proteinExistence type="inferred from homology"/>
<evidence type="ECO:0000256" key="1">
    <source>
        <dbReference type="ARBA" id="ARBA00022676"/>
    </source>
</evidence>
<comment type="catalytic activity">
    <reaction evidence="5">
        <text>an L-alpha-D-Hep-(1-&gt;5)-[alpha-Kdo-(2-&gt;4)]-alpha-Kdo-(2-&gt;6)-lipid A + ADP-L-glycero-beta-D-manno-heptose = an L-alpha-D-Hep-(1-&gt;3)-L-alpha-D-Hep-(1-&gt;5)-[alpha-Kdo-(2-&gt;4)]-alpha-Kdo-(2-&gt;6)-lipid A + ADP + H(+)</text>
        <dbReference type="Rhea" id="RHEA:74071"/>
        <dbReference type="ChEBI" id="CHEBI:15378"/>
        <dbReference type="ChEBI" id="CHEBI:61506"/>
        <dbReference type="ChEBI" id="CHEBI:193068"/>
        <dbReference type="ChEBI" id="CHEBI:193069"/>
        <dbReference type="ChEBI" id="CHEBI:456216"/>
        <dbReference type="EC" id="2.4.99.24"/>
    </reaction>
</comment>
<evidence type="ECO:0000256" key="3">
    <source>
        <dbReference type="ARBA" id="ARBA00043995"/>
    </source>
</evidence>
<dbReference type="EMBL" id="CP011568">
    <property type="protein sequence ID" value="AKJ70201.1"/>
    <property type="molecule type" value="Genomic_DNA"/>
</dbReference>
<sequence length="341" mass="37224">MRKALVIAPNWIGDALMAQPLFVLLKRLHPRLQIDAIAPGWVAPILERMPEVDRVVATDLAHGKLQPIARWQLAGALADEGYDAAYVLPNSFKSALIPWLARVPLRIGYTGEQRYGLLNVRHANPPKTERPPMVRHYAALAFAPGASLPADLPTPRIDSDLNESARVYQRFGLDLRVPLVVFCPGAEYGPAKRWPSGHFAALAQLVRRSFPYTQIIALGSAKDGALAQEIAAAAPFVQNLCGQTSLSEACAILGRANAVVSNDSGLMHVTAALRRPQIALFGSSDPRHTPPLSSAAHVLWLHLDCSPCFARECPLGHLRCLNELTPEHAFANLRNLLLTQR</sequence>
<dbReference type="PATRIC" id="fig|445709.3.peg.4257"/>
<evidence type="ECO:0000256" key="5">
    <source>
        <dbReference type="ARBA" id="ARBA00047503"/>
    </source>
</evidence>
<name>A0A0G3EZL4_9BURK</name>
<evidence type="ECO:0000313" key="6">
    <source>
        <dbReference type="EMBL" id="AKJ70201.1"/>
    </source>
</evidence>
<dbReference type="Proteomes" id="UP000036700">
    <property type="component" value="Chromosome"/>
</dbReference>
<dbReference type="STRING" id="445709.ABW99_20290"/>
<dbReference type="AlphaFoldDB" id="A0A0G3EZL4"/>
<evidence type="ECO:0000256" key="2">
    <source>
        <dbReference type="ARBA" id="ARBA00022679"/>
    </source>
</evidence>
<dbReference type="NCBIfam" id="TIGR02195">
    <property type="entry name" value="heptsyl_trn_II"/>
    <property type="match status" value="1"/>
</dbReference>
<dbReference type="PANTHER" id="PTHR30160:SF7">
    <property type="entry name" value="ADP-HEPTOSE--LPS HEPTOSYLTRANSFERASE 2"/>
    <property type="match status" value="1"/>
</dbReference>
<keyword evidence="2 6" id="KW-0808">Transferase</keyword>
<dbReference type="InterPro" id="IPR051199">
    <property type="entry name" value="LPS_LOS_Heptosyltrfase"/>
</dbReference>
<comment type="similarity">
    <text evidence="3">Belongs to the glycosyltransferase 9 family.</text>
</comment>
<dbReference type="OrthoDB" id="9797795at2"/>
<dbReference type="GO" id="GO:0005829">
    <property type="term" value="C:cytosol"/>
    <property type="evidence" value="ECO:0007669"/>
    <property type="project" value="TreeGrafter"/>
</dbReference>
<dbReference type="KEGG" id="ptx:ABW99_20290"/>
<dbReference type="Gene3D" id="3.40.50.2000">
    <property type="entry name" value="Glycogen Phosphorylase B"/>
    <property type="match status" value="2"/>
</dbReference>